<dbReference type="FunFam" id="1.10.10.10:FF:000018">
    <property type="entry name" value="DNA-binding response regulator ResD"/>
    <property type="match status" value="1"/>
</dbReference>
<evidence type="ECO:0000313" key="12">
    <source>
        <dbReference type="Proteomes" id="UP000644756"/>
    </source>
</evidence>
<dbReference type="GO" id="GO:0006355">
    <property type="term" value="P:regulation of DNA-templated transcription"/>
    <property type="evidence" value="ECO:0007669"/>
    <property type="project" value="InterPro"/>
</dbReference>
<keyword evidence="3" id="KW-0902">Two-component regulatory system</keyword>
<comment type="subcellular location">
    <subcellularLocation>
        <location evidence="1">Cytoplasm</location>
    </subcellularLocation>
</comment>
<dbReference type="FunFam" id="3.40.50.2300:FF:000001">
    <property type="entry name" value="DNA-binding response regulator PhoB"/>
    <property type="match status" value="1"/>
</dbReference>
<dbReference type="SUPFAM" id="SSF52172">
    <property type="entry name" value="CheY-like"/>
    <property type="match status" value="1"/>
</dbReference>
<evidence type="ECO:0000256" key="1">
    <source>
        <dbReference type="ARBA" id="ARBA00004496"/>
    </source>
</evidence>
<evidence type="ECO:0000256" key="4">
    <source>
        <dbReference type="ARBA" id="ARBA00023015"/>
    </source>
</evidence>
<proteinExistence type="predicted"/>
<evidence type="ECO:0000259" key="9">
    <source>
        <dbReference type="PROSITE" id="PS50110"/>
    </source>
</evidence>
<keyword evidence="4" id="KW-0805">Transcription regulation</keyword>
<evidence type="ECO:0000313" key="11">
    <source>
        <dbReference type="EMBL" id="GGF89365.1"/>
    </source>
</evidence>
<sequence>MSETHILVVDDEPEITELIGLYLTREGYKVHTADNGTDAIQLAEELRPDLIILDIQLKSMNGIEVCEDLRTRSDVPIMFVSCKSDDTDIIHGLSVGGDDYITKPFSPKQLVARVKAHLRRMTLQSSARTEGNGSNTVLSFGSLVIDLDAHTVKIDDQYVPLSAKEFDLLTYLAQSPNKAFQLDHLYQVIWGTDSVGDTRTLMVHISNLRKKIETDPANPSYIVTVRGVGYKFIVKEGTSHVYR</sequence>
<protein>
    <submittedName>
        <fullName evidence="11">DNA-binding response regulator</fullName>
    </submittedName>
</protein>
<name>A0A917CI79_9BACL</name>
<dbReference type="Proteomes" id="UP000644756">
    <property type="component" value="Unassembled WGS sequence"/>
</dbReference>
<keyword evidence="2 7" id="KW-0597">Phosphoprotein</keyword>
<dbReference type="Pfam" id="PF00072">
    <property type="entry name" value="Response_reg"/>
    <property type="match status" value="1"/>
</dbReference>
<evidence type="ECO:0000259" key="10">
    <source>
        <dbReference type="PROSITE" id="PS51755"/>
    </source>
</evidence>
<dbReference type="Pfam" id="PF00486">
    <property type="entry name" value="Trans_reg_C"/>
    <property type="match status" value="1"/>
</dbReference>
<dbReference type="SMART" id="SM00448">
    <property type="entry name" value="REC"/>
    <property type="match status" value="1"/>
</dbReference>
<dbReference type="InterPro" id="IPR001789">
    <property type="entry name" value="Sig_transdc_resp-reg_receiver"/>
</dbReference>
<evidence type="ECO:0000256" key="6">
    <source>
        <dbReference type="ARBA" id="ARBA00023163"/>
    </source>
</evidence>
<comment type="caution">
    <text evidence="11">The sequence shown here is derived from an EMBL/GenBank/DDBJ whole genome shotgun (WGS) entry which is preliminary data.</text>
</comment>
<feature type="domain" description="OmpR/PhoB-type" evidence="10">
    <location>
        <begin position="135"/>
        <end position="234"/>
    </location>
</feature>
<dbReference type="Gene3D" id="6.10.250.690">
    <property type="match status" value="1"/>
</dbReference>
<dbReference type="InterPro" id="IPR001867">
    <property type="entry name" value="OmpR/PhoB-type_DNA-bd"/>
</dbReference>
<dbReference type="SMART" id="SM00862">
    <property type="entry name" value="Trans_reg_C"/>
    <property type="match status" value="1"/>
</dbReference>
<evidence type="ECO:0000256" key="8">
    <source>
        <dbReference type="PROSITE-ProRule" id="PRU01091"/>
    </source>
</evidence>
<feature type="DNA-binding region" description="OmpR/PhoB-type" evidence="8">
    <location>
        <begin position="135"/>
        <end position="234"/>
    </location>
</feature>
<dbReference type="Gene3D" id="1.10.10.10">
    <property type="entry name" value="Winged helix-like DNA-binding domain superfamily/Winged helix DNA-binding domain"/>
    <property type="match status" value="1"/>
</dbReference>
<dbReference type="InterPro" id="IPR011006">
    <property type="entry name" value="CheY-like_superfamily"/>
</dbReference>
<gene>
    <name evidence="11" type="ORF">GCM10010916_03380</name>
</gene>
<dbReference type="GO" id="GO:0005829">
    <property type="term" value="C:cytosol"/>
    <property type="evidence" value="ECO:0007669"/>
    <property type="project" value="TreeGrafter"/>
</dbReference>
<dbReference type="RefSeq" id="WP_188528398.1">
    <property type="nucleotide sequence ID" value="NZ_BMGR01000001.1"/>
</dbReference>
<evidence type="ECO:0000256" key="2">
    <source>
        <dbReference type="ARBA" id="ARBA00022553"/>
    </source>
</evidence>
<dbReference type="PANTHER" id="PTHR48111:SF1">
    <property type="entry name" value="TWO-COMPONENT RESPONSE REGULATOR ORR33"/>
    <property type="match status" value="1"/>
</dbReference>
<dbReference type="InterPro" id="IPR036388">
    <property type="entry name" value="WH-like_DNA-bd_sf"/>
</dbReference>
<dbReference type="GO" id="GO:0000156">
    <property type="term" value="F:phosphorelay response regulator activity"/>
    <property type="evidence" value="ECO:0007669"/>
    <property type="project" value="TreeGrafter"/>
</dbReference>
<dbReference type="Gene3D" id="3.40.50.2300">
    <property type="match status" value="1"/>
</dbReference>
<dbReference type="PROSITE" id="PS50110">
    <property type="entry name" value="RESPONSE_REGULATORY"/>
    <property type="match status" value="1"/>
</dbReference>
<dbReference type="PANTHER" id="PTHR48111">
    <property type="entry name" value="REGULATOR OF RPOS"/>
    <property type="match status" value="1"/>
</dbReference>
<dbReference type="GO" id="GO:0032993">
    <property type="term" value="C:protein-DNA complex"/>
    <property type="evidence" value="ECO:0007669"/>
    <property type="project" value="TreeGrafter"/>
</dbReference>
<feature type="domain" description="Response regulatory" evidence="9">
    <location>
        <begin position="5"/>
        <end position="118"/>
    </location>
</feature>
<evidence type="ECO:0000256" key="7">
    <source>
        <dbReference type="PROSITE-ProRule" id="PRU00169"/>
    </source>
</evidence>
<keyword evidence="6" id="KW-0804">Transcription</keyword>
<evidence type="ECO:0000256" key="3">
    <source>
        <dbReference type="ARBA" id="ARBA00023012"/>
    </source>
</evidence>
<organism evidence="11 12">
    <name type="scientific">Paenibacillus abyssi</name>
    <dbReference type="NCBI Taxonomy" id="1340531"/>
    <lineage>
        <taxon>Bacteria</taxon>
        <taxon>Bacillati</taxon>
        <taxon>Bacillota</taxon>
        <taxon>Bacilli</taxon>
        <taxon>Bacillales</taxon>
        <taxon>Paenibacillaceae</taxon>
        <taxon>Paenibacillus</taxon>
    </lineage>
</organism>
<keyword evidence="12" id="KW-1185">Reference proteome</keyword>
<dbReference type="EMBL" id="BMGR01000001">
    <property type="protein sequence ID" value="GGF89365.1"/>
    <property type="molecule type" value="Genomic_DNA"/>
</dbReference>
<reference evidence="11" key="1">
    <citation type="journal article" date="2014" name="Int. J. Syst. Evol. Microbiol.">
        <title>Complete genome sequence of Corynebacterium casei LMG S-19264T (=DSM 44701T), isolated from a smear-ripened cheese.</title>
        <authorList>
            <consortium name="US DOE Joint Genome Institute (JGI-PGF)"/>
            <person name="Walter F."/>
            <person name="Albersmeier A."/>
            <person name="Kalinowski J."/>
            <person name="Ruckert C."/>
        </authorList>
    </citation>
    <scope>NUCLEOTIDE SEQUENCE</scope>
    <source>
        <strain evidence="11">CGMCC 1.12987</strain>
    </source>
</reference>
<dbReference type="PROSITE" id="PS51755">
    <property type="entry name" value="OMPR_PHOB"/>
    <property type="match status" value="1"/>
</dbReference>
<evidence type="ECO:0000256" key="5">
    <source>
        <dbReference type="ARBA" id="ARBA00023125"/>
    </source>
</evidence>
<reference evidence="11" key="2">
    <citation type="submission" date="2020-09" db="EMBL/GenBank/DDBJ databases">
        <authorList>
            <person name="Sun Q."/>
            <person name="Zhou Y."/>
        </authorList>
    </citation>
    <scope>NUCLEOTIDE SEQUENCE</scope>
    <source>
        <strain evidence="11">CGMCC 1.12987</strain>
    </source>
</reference>
<dbReference type="InterPro" id="IPR039420">
    <property type="entry name" value="WalR-like"/>
</dbReference>
<accession>A0A917CI79</accession>
<dbReference type="GO" id="GO:0000976">
    <property type="term" value="F:transcription cis-regulatory region binding"/>
    <property type="evidence" value="ECO:0007669"/>
    <property type="project" value="TreeGrafter"/>
</dbReference>
<dbReference type="CDD" id="cd00383">
    <property type="entry name" value="trans_reg_C"/>
    <property type="match status" value="1"/>
</dbReference>
<keyword evidence="5 8" id="KW-0238">DNA-binding</keyword>
<feature type="modified residue" description="4-aspartylphosphate" evidence="7">
    <location>
        <position position="54"/>
    </location>
</feature>
<dbReference type="AlphaFoldDB" id="A0A917CI79"/>